<reference evidence="1 2" key="1">
    <citation type="submission" date="2014-09" db="EMBL/GenBank/DDBJ databases">
        <title>Vibrio maritimus JCM 19240. (C210) whole genome shotgun sequence.</title>
        <authorList>
            <person name="Sawabe T."/>
            <person name="Meirelles P."/>
            <person name="Nakanishi M."/>
            <person name="Sayaka M."/>
            <person name="Hattori M."/>
            <person name="Ohkuma M."/>
        </authorList>
    </citation>
    <scope>NUCLEOTIDE SEQUENCE [LARGE SCALE GENOMIC DNA]</scope>
    <source>
        <strain evidence="1 2">JCM 19240</strain>
    </source>
</reference>
<evidence type="ECO:0000313" key="2">
    <source>
        <dbReference type="Proteomes" id="UP000029224"/>
    </source>
</evidence>
<organism evidence="1 2">
    <name type="scientific">Vibrio maritimus</name>
    <dbReference type="NCBI Taxonomy" id="990268"/>
    <lineage>
        <taxon>Bacteria</taxon>
        <taxon>Pseudomonadati</taxon>
        <taxon>Pseudomonadota</taxon>
        <taxon>Gammaproteobacteria</taxon>
        <taxon>Vibrionales</taxon>
        <taxon>Vibrionaceae</taxon>
        <taxon>Vibrio</taxon>
    </lineage>
</organism>
<evidence type="ECO:0000313" key="1">
    <source>
        <dbReference type="EMBL" id="GAL36967.1"/>
    </source>
</evidence>
<comment type="caution">
    <text evidence="1">The sequence shown here is derived from an EMBL/GenBank/DDBJ whole genome shotgun (WGS) entry which is preliminary data.</text>
</comment>
<accession>A0A090U1V1</accession>
<name>A0A090U1V1_9VIBR</name>
<proteinExistence type="predicted"/>
<dbReference type="Proteomes" id="UP000029224">
    <property type="component" value="Unassembled WGS sequence"/>
</dbReference>
<gene>
    <name evidence="1" type="ORF">JCM19240_3933</name>
</gene>
<sequence length="49" mass="5587">MIHTPDNVEAPELAIKLYKELKSSLADNITLSDKPTFPCLRDDHQISMF</sequence>
<dbReference type="AlphaFoldDB" id="A0A090U1V1"/>
<protein>
    <submittedName>
        <fullName evidence="1">Uncharacterized protein</fullName>
    </submittedName>
</protein>
<dbReference type="EMBL" id="BBMT01000013">
    <property type="protein sequence ID" value="GAL36967.1"/>
    <property type="molecule type" value="Genomic_DNA"/>
</dbReference>
<keyword evidence="2" id="KW-1185">Reference proteome</keyword>
<reference evidence="1 2" key="2">
    <citation type="submission" date="2014-09" db="EMBL/GenBank/DDBJ databases">
        <authorList>
            <consortium name="NBRP consortium"/>
            <person name="Sawabe T."/>
            <person name="Meirelles P."/>
            <person name="Nakanishi M."/>
            <person name="Sayaka M."/>
            <person name="Hattori M."/>
            <person name="Ohkuma M."/>
        </authorList>
    </citation>
    <scope>NUCLEOTIDE SEQUENCE [LARGE SCALE GENOMIC DNA]</scope>
    <source>
        <strain evidence="1 2">JCM 19240</strain>
    </source>
</reference>